<evidence type="ECO:0000256" key="3">
    <source>
        <dbReference type="ARBA" id="ARBA00022490"/>
    </source>
</evidence>
<dbReference type="PANTHER" id="PTHR30473:SF1">
    <property type="entry name" value="PHOH-LIKE PROTEIN"/>
    <property type="match status" value="1"/>
</dbReference>
<dbReference type="InterPro" id="IPR003714">
    <property type="entry name" value="PhoH"/>
</dbReference>
<dbReference type="AlphaFoldDB" id="A0A3N5CAE5"/>
<evidence type="ECO:0000256" key="2">
    <source>
        <dbReference type="ARBA" id="ARBA00010393"/>
    </source>
</evidence>
<dbReference type="GO" id="GO:0005829">
    <property type="term" value="C:cytosol"/>
    <property type="evidence" value="ECO:0007669"/>
    <property type="project" value="TreeGrafter"/>
</dbReference>
<sequence length="317" mass="35437">MTETNKTIDLHSEDHSDTLKLFGTNDRHIKQIEYFIPVKILTRGGQIKVTGEEKDVNTVYVLLESVLKVIKKGINVTERDVIYGLELAKLGKIEQFEALFEDEITKNQQGKPIRVKTLGQRDYVASMKKHDLVFGIGPAGTGKTYLAVVMAAKALRNGEVKRIILTRPAVEAGESLGFLPGDLKEKVDPYLRPLYDALHDVIGTEHTMRLMERGTIEIAPLAYMRGRTLDDAFVILDEAQNTTPEQMKMFITRLGFGSKMVITGDITQIDLPKGVVSGLKVAEDRLGKIDGVEFNFLKGTDVVRHPLVQKVIEAYEK</sequence>
<evidence type="ECO:0000256" key="6">
    <source>
        <dbReference type="ARBA" id="ARBA00039970"/>
    </source>
</evidence>
<name>A0A3N5CAE5_9BACI</name>
<evidence type="ECO:0000256" key="5">
    <source>
        <dbReference type="ARBA" id="ARBA00022840"/>
    </source>
</evidence>
<comment type="similarity">
    <text evidence="2">Belongs to the PhoH family.</text>
</comment>
<dbReference type="GO" id="GO:0005524">
    <property type="term" value="F:ATP binding"/>
    <property type="evidence" value="ECO:0007669"/>
    <property type="project" value="UniProtKB-KW"/>
</dbReference>
<proteinExistence type="inferred from homology"/>
<dbReference type="Pfam" id="PF02562">
    <property type="entry name" value="PhoH"/>
    <property type="match status" value="1"/>
</dbReference>
<dbReference type="InterPro" id="IPR051451">
    <property type="entry name" value="PhoH2-like"/>
</dbReference>
<dbReference type="FunFam" id="3.40.50.300:FF:000013">
    <property type="entry name" value="PhoH family ATPase"/>
    <property type="match status" value="1"/>
</dbReference>
<evidence type="ECO:0000313" key="9">
    <source>
        <dbReference type="Proteomes" id="UP000276443"/>
    </source>
</evidence>
<evidence type="ECO:0000259" key="7">
    <source>
        <dbReference type="Pfam" id="PF02562"/>
    </source>
</evidence>
<dbReference type="OrthoDB" id="9773137at2"/>
<dbReference type="PANTHER" id="PTHR30473">
    <property type="entry name" value="PROTEIN PHOH"/>
    <property type="match status" value="1"/>
</dbReference>
<evidence type="ECO:0000256" key="4">
    <source>
        <dbReference type="ARBA" id="ARBA00022741"/>
    </source>
</evidence>
<keyword evidence="5" id="KW-0067">ATP-binding</keyword>
<accession>A0A3N5CAE5</accession>
<gene>
    <name evidence="8" type="ORF">EDC24_0473</name>
</gene>
<dbReference type="Proteomes" id="UP000276443">
    <property type="component" value="Unassembled WGS sequence"/>
</dbReference>
<dbReference type="RefSeq" id="WP_124219393.1">
    <property type="nucleotide sequence ID" value="NZ_RKRF01000007.1"/>
</dbReference>
<evidence type="ECO:0000256" key="1">
    <source>
        <dbReference type="ARBA" id="ARBA00004496"/>
    </source>
</evidence>
<dbReference type="Gene3D" id="3.40.50.300">
    <property type="entry name" value="P-loop containing nucleotide triphosphate hydrolases"/>
    <property type="match status" value="1"/>
</dbReference>
<keyword evidence="9" id="KW-1185">Reference proteome</keyword>
<protein>
    <recommendedName>
        <fullName evidence="6">PhoH-like protein</fullName>
    </recommendedName>
</protein>
<dbReference type="SUPFAM" id="SSF52540">
    <property type="entry name" value="P-loop containing nucleoside triphosphate hydrolases"/>
    <property type="match status" value="1"/>
</dbReference>
<keyword evidence="3" id="KW-0963">Cytoplasm</keyword>
<reference evidence="8 9" key="1">
    <citation type="submission" date="2018-11" db="EMBL/GenBank/DDBJ databases">
        <title>Genomic Encyclopedia of Type Strains, Phase IV (KMG-IV): sequencing the most valuable type-strain genomes for metagenomic binning, comparative biology and taxonomic classification.</title>
        <authorList>
            <person name="Goeker M."/>
        </authorList>
    </citation>
    <scope>NUCLEOTIDE SEQUENCE [LARGE SCALE GENOMIC DNA]</scope>
    <source>
        <strain evidence="8 9">DSM 18090</strain>
    </source>
</reference>
<dbReference type="EMBL" id="RKRF01000007">
    <property type="protein sequence ID" value="RPF55595.1"/>
    <property type="molecule type" value="Genomic_DNA"/>
</dbReference>
<evidence type="ECO:0000313" key="8">
    <source>
        <dbReference type="EMBL" id="RPF55595.1"/>
    </source>
</evidence>
<organism evidence="8 9">
    <name type="scientific">Aquisalibacillus elongatus</name>
    <dbReference type="NCBI Taxonomy" id="485577"/>
    <lineage>
        <taxon>Bacteria</taxon>
        <taxon>Bacillati</taxon>
        <taxon>Bacillota</taxon>
        <taxon>Bacilli</taxon>
        <taxon>Bacillales</taxon>
        <taxon>Bacillaceae</taxon>
        <taxon>Aquisalibacillus</taxon>
    </lineage>
</organism>
<comment type="caution">
    <text evidence="8">The sequence shown here is derived from an EMBL/GenBank/DDBJ whole genome shotgun (WGS) entry which is preliminary data.</text>
</comment>
<dbReference type="InterPro" id="IPR027417">
    <property type="entry name" value="P-loop_NTPase"/>
</dbReference>
<comment type="subcellular location">
    <subcellularLocation>
        <location evidence="1">Cytoplasm</location>
    </subcellularLocation>
</comment>
<keyword evidence="4" id="KW-0547">Nucleotide-binding</keyword>
<feature type="domain" description="PhoH-like protein" evidence="7">
    <location>
        <begin position="113"/>
        <end position="316"/>
    </location>
</feature>